<sequence>MANKSLLCFVLFSHLPLFFSSPQFTSPPSPSHTTSITYFILTQFPMDIAYSTGWSHALTFSTPPTPIPNLDDCTKCSSGGVEVKASTCVPSPHLPDDHLPLASSSLESLCHCGISSRPPRSKACTLEESWFVTPPPCFTAEGQEPGEVEISPLENLLIEHPSMSVYAGSNTNISTMEDEPSEVPSSRSARQPRAERLTAPSPAVAAGIQSSLVEKVSQVRRLQRAKQRMERHQLSRNRIQRQNLTRECRLHRTKHHGSFVYQPRQRHCNY</sequence>
<proteinExistence type="predicted"/>
<dbReference type="PANTHER" id="PTHR31671:SF2">
    <property type="entry name" value="TUMOR PROTEIN P53-INDUCIBLE NUCLEAR PROTEIN 2"/>
    <property type="match status" value="1"/>
</dbReference>
<keyword evidence="11" id="KW-0175">Coiled coil</keyword>
<organism evidence="14 15">
    <name type="scientific">Callorhinchus milii</name>
    <name type="common">Ghost shark</name>
    <dbReference type="NCBI Taxonomy" id="7868"/>
    <lineage>
        <taxon>Eukaryota</taxon>
        <taxon>Metazoa</taxon>
        <taxon>Chordata</taxon>
        <taxon>Craniata</taxon>
        <taxon>Vertebrata</taxon>
        <taxon>Chondrichthyes</taxon>
        <taxon>Holocephali</taxon>
        <taxon>Chimaeriformes</taxon>
        <taxon>Callorhinchidae</taxon>
        <taxon>Callorhinchus</taxon>
    </lineage>
</organism>
<dbReference type="InParanoid" id="A0A4W3I7Z6"/>
<evidence type="ECO:0000256" key="1">
    <source>
        <dbReference type="ARBA" id="ARBA00004419"/>
    </source>
</evidence>
<gene>
    <name evidence="14" type="primary">LOC103189918</name>
</gene>
<keyword evidence="15" id="KW-1185">Reference proteome</keyword>
<evidence type="ECO:0000256" key="6">
    <source>
        <dbReference type="ARBA" id="ARBA00023159"/>
    </source>
</evidence>
<keyword evidence="4" id="KW-0072">Autophagy</keyword>
<dbReference type="GO" id="GO:0031410">
    <property type="term" value="C:cytoplasmic vesicle"/>
    <property type="evidence" value="ECO:0007669"/>
    <property type="project" value="UniProtKB-KW"/>
</dbReference>
<evidence type="ECO:0000256" key="3">
    <source>
        <dbReference type="ARBA" id="ARBA00022490"/>
    </source>
</evidence>
<evidence type="ECO:0000256" key="11">
    <source>
        <dbReference type="SAM" id="Coils"/>
    </source>
</evidence>
<dbReference type="GO" id="GO:0000045">
    <property type="term" value="P:autophagosome assembly"/>
    <property type="evidence" value="ECO:0007669"/>
    <property type="project" value="TreeGrafter"/>
</dbReference>
<dbReference type="GeneTree" id="ENSGT00530000063829"/>
<dbReference type="GO" id="GO:0005829">
    <property type="term" value="C:cytosol"/>
    <property type="evidence" value="ECO:0007669"/>
    <property type="project" value="UniProtKB-SubCell"/>
</dbReference>
<reference evidence="14" key="4">
    <citation type="submission" date="2025-08" db="UniProtKB">
        <authorList>
            <consortium name="Ensembl"/>
        </authorList>
    </citation>
    <scope>IDENTIFICATION</scope>
</reference>
<evidence type="ECO:0000256" key="4">
    <source>
        <dbReference type="ARBA" id="ARBA00023006"/>
    </source>
</evidence>
<evidence type="ECO:0000256" key="10">
    <source>
        <dbReference type="ARBA" id="ARBA00034306"/>
    </source>
</evidence>
<keyword evidence="6" id="KW-0010">Activator</keyword>
<dbReference type="PANTHER" id="PTHR31671">
    <property type="entry name" value="DIABETES AND OBESITY REGULATED, ISOFORM G"/>
    <property type="match status" value="1"/>
</dbReference>
<reference evidence="15" key="3">
    <citation type="journal article" date="2014" name="Nature">
        <title>Elephant shark genome provides unique insights into gnathostome evolution.</title>
        <authorList>
            <consortium name="International Elephant Shark Genome Sequencing Consortium"/>
            <person name="Venkatesh B."/>
            <person name="Lee A.P."/>
            <person name="Ravi V."/>
            <person name="Maurya A.K."/>
            <person name="Lian M.M."/>
            <person name="Swann J.B."/>
            <person name="Ohta Y."/>
            <person name="Flajnik M.F."/>
            <person name="Sutoh Y."/>
            <person name="Kasahara M."/>
            <person name="Hoon S."/>
            <person name="Gangu V."/>
            <person name="Roy S.W."/>
            <person name="Irimia M."/>
            <person name="Korzh V."/>
            <person name="Kondrychyn I."/>
            <person name="Lim Z.W."/>
            <person name="Tay B.H."/>
            <person name="Tohari S."/>
            <person name="Kong K.W."/>
            <person name="Ho S."/>
            <person name="Lorente-Galdos B."/>
            <person name="Quilez J."/>
            <person name="Marques-Bonet T."/>
            <person name="Raney B.J."/>
            <person name="Ingham P.W."/>
            <person name="Tay A."/>
            <person name="Hillier L.W."/>
            <person name="Minx P."/>
            <person name="Boehm T."/>
            <person name="Wilson R.K."/>
            <person name="Brenner S."/>
            <person name="Warren W.C."/>
        </authorList>
    </citation>
    <scope>NUCLEOTIDE SEQUENCE [LARGE SCALE GENOMIC DNA]</scope>
</reference>
<dbReference type="Ensembl" id="ENSCMIT00000026602.1">
    <property type="protein sequence ID" value="ENSCMIP00000026174.1"/>
    <property type="gene ID" value="ENSCMIG00000011490.1"/>
</dbReference>
<evidence type="ECO:0000313" key="15">
    <source>
        <dbReference type="Proteomes" id="UP000314986"/>
    </source>
</evidence>
<keyword evidence="9" id="KW-0968">Cytoplasmic vesicle</keyword>
<dbReference type="InterPro" id="IPR029431">
    <property type="entry name" value="TP53INP"/>
</dbReference>
<dbReference type="Proteomes" id="UP000314986">
    <property type="component" value="Unassembled WGS sequence"/>
</dbReference>
<keyword evidence="13" id="KW-0732">Signal</keyword>
<evidence type="ECO:0000256" key="5">
    <source>
        <dbReference type="ARBA" id="ARBA00023015"/>
    </source>
</evidence>
<keyword evidence="7" id="KW-0804">Transcription</keyword>
<protein>
    <submittedName>
        <fullName evidence="14">Tumor protein p53 inducible nuclear protein 2</fullName>
    </submittedName>
</protein>
<dbReference type="GO" id="GO:0045893">
    <property type="term" value="P:positive regulation of DNA-templated transcription"/>
    <property type="evidence" value="ECO:0007669"/>
    <property type="project" value="TreeGrafter"/>
</dbReference>
<evidence type="ECO:0000256" key="7">
    <source>
        <dbReference type="ARBA" id="ARBA00023163"/>
    </source>
</evidence>
<feature type="region of interest" description="Disordered" evidence="12">
    <location>
        <begin position="170"/>
        <end position="202"/>
    </location>
</feature>
<evidence type="ECO:0000256" key="9">
    <source>
        <dbReference type="ARBA" id="ARBA00023329"/>
    </source>
</evidence>
<accession>A0A4W3I7Z6</accession>
<feature type="chain" id="PRO_5021313038" evidence="13">
    <location>
        <begin position="21"/>
        <end position="270"/>
    </location>
</feature>
<evidence type="ECO:0000256" key="13">
    <source>
        <dbReference type="SAM" id="SignalP"/>
    </source>
</evidence>
<feature type="signal peptide" evidence="13">
    <location>
        <begin position="1"/>
        <end position="20"/>
    </location>
</feature>
<keyword evidence="8" id="KW-0539">Nucleus</keyword>
<evidence type="ECO:0000256" key="8">
    <source>
        <dbReference type="ARBA" id="ARBA00023242"/>
    </source>
</evidence>
<evidence type="ECO:0000256" key="2">
    <source>
        <dbReference type="ARBA" id="ARBA00004514"/>
    </source>
</evidence>
<evidence type="ECO:0000313" key="14">
    <source>
        <dbReference type="Ensembl" id="ENSCMIP00000026174.1"/>
    </source>
</evidence>
<dbReference type="AlphaFoldDB" id="A0A4W3I7Z6"/>
<reference evidence="15" key="1">
    <citation type="journal article" date="2006" name="Science">
        <title>Ancient noncoding elements conserved in the human genome.</title>
        <authorList>
            <person name="Venkatesh B."/>
            <person name="Kirkness E.F."/>
            <person name="Loh Y.H."/>
            <person name="Halpern A.L."/>
            <person name="Lee A.P."/>
            <person name="Johnson J."/>
            <person name="Dandona N."/>
            <person name="Viswanathan L.D."/>
            <person name="Tay A."/>
            <person name="Venter J.C."/>
            <person name="Strausberg R.L."/>
            <person name="Brenner S."/>
        </authorList>
    </citation>
    <scope>NUCLEOTIDE SEQUENCE [LARGE SCALE GENOMIC DNA]</scope>
</reference>
<name>A0A4W3I7Z6_CALMI</name>
<comment type="subcellular location">
    <subcellularLocation>
        <location evidence="2">Cytoplasm</location>
        <location evidence="2">Cytosol</location>
    </subcellularLocation>
    <subcellularLocation>
        <location evidence="1">Cytoplasmic vesicle</location>
        <location evidence="1">Autophagosome</location>
    </subcellularLocation>
    <subcellularLocation>
        <location evidence="10">Nucleus</location>
        <location evidence="10">Nuclear body</location>
    </subcellularLocation>
</comment>
<reference evidence="15" key="2">
    <citation type="journal article" date="2007" name="PLoS Biol.">
        <title>Survey sequencing and comparative analysis of the elephant shark (Callorhinchus milii) genome.</title>
        <authorList>
            <person name="Venkatesh B."/>
            <person name="Kirkness E.F."/>
            <person name="Loh Y.H."/>
            <person name="Halpern A.L."/>
            <person name="Lee A.P."/>
            <person name="Johnson J."/>
            <person name="Dandona N."/>
            <person name="Viswanathan L.D."/>
            <person name="Tay A."/>
            <person name="Venter J.C."/>
            <person name="Strausberg R.L."/>
            <person name="Brenner S."/>
        </authorList>
    </citation>
    <scope>NUCLEOTIDE SEQUENCE [LARGE SCALE GENOMIC DNA]</scope>
</reference>
<dbReference type="GO" id="GO:0005776">
    <property type="term" value="C:autophagosome"/>
    <property type="evidence" value="ECO:0007669"/>
    <property type="project" value="UniProtKB-SubCell"/>
</dbReference>
<feature type="coiled-coil region" evidence="11">
    <location>
        <begin position="212"/>
        <end position="242"/>
    </location>
</feature>
<evidence type="ECO:0000256" key="12">
    <source>
        <dbReference type="SAM" id="MobiDB-lite"/>
    </source>
</evidence>
<reference evidence="14" key="5">
    <citation type="submission" date="2025-09" db="UniProtKB">
        <authorList>
            <consortium name="Ensembl"/>
        </authorList>
    </citation>
    <scope>IDENTIFICATION</scope>
</reference>
<keyword evidence="5" id="KW-0805">Transcription regulation</keyword>
<dbReference type="Pfam" id="PF14839">
    <property type="entry name" value="DOR"/>
    <property type="match status" value="1"/>
</dbReference>
<dbReference type="GO" id="GO:0016604">
    <property type="term" value="C:nuclear body"/>
    <property type="evidence" value="ECO:0007669"/>
    <property type="project" value="UniProtKB-SubCell"/>
</dbReference>
<keyword evidence="3" id="KW-0963">Cytoplasm</keyword>